<gene>
    <name evidence="2" type="ORF">MCOR_50515</name>
</gene>
<protein>
    <submittedName>
        <fullName evidence="2">Uncharacterized protein</fullName>
    </submittedName>
</protein>
<name>A0A6J8EBL1_MYTCO</name>
<dbReference type="AlphaFoldDB" id="A0A6J8EBL1"/>
<evidence type="ECO:0000313" key="3">
    <source>
        <dbReference type="Proteomes" id="UP000507470"/>
    </source>
</evidence>
<sequence>MTRLNKMPSRWPYEEQNRHTNSTPKKSLRTVFRKLFDMLKILPPLTKLLPEPENSAGEHTMSLDAITNGPIRRSNKRLKELQRNTIRDSNQDIVVPEYDGLNYNVLYVSAEQQVDIDINYSTVDFERSQTSTRHSEIENHYNTVEINAEHSSLKRIQESKLNIEKETSNSSNEYAVVDKRLRNPIQILTRKIQDGANPEQAYTVVDKT</sequence>
<organism evidence="2 3">
    <name type="scientific">Mytilus coruscus</name>
    <name type="common">Sea mussel</name>
    <dbReference type="NCBI Taxonomy" id="42192"/>
    <lineage>
        <taxon>Eukaryota</taxon>
        <taxon>Metazoa</taxon>
        <taxon>Spiralia</taxon>
        <taxon>Lophotrochozoa</taxon>
        <taxon>Mollusca</taxon>
        <taxon>Bivalvia</taxon>
        <taxon>Autobranchia</taxon>
        <taxon>Pteriomorphia</taxon>
        <taxon>Mytilida</taxon>
        <taxon>Mytiloidea</taxon>
        <taxon>Mytilidae</taxon>
        <taxon>Mytilinae</taxon>
        <taxon>Mytilus</taxon>
    </lineage>
</organism>
<dbReference type="EMBL" id="CACVKT020008862">
    <property type="protein sequence ID" value="CAC5418054.1"/>
    <property type="molecule type" value="Genomic_DNA"/>
</dbReference>
<reference evidence="2 3" key="1">
    <citation type="submission" date="2020-06" db="EMBL/GenBank/DDBJ databases">
        <authorList>
            <person name="Li R."/>
            <person name="Bekaert M."/>
        </authorList>
    </citation>
    <scope>NUCLEOTIDE SEQUENCE [LARGE SCALE GENOMIC DNA]</scope>
    <source>
        <strain evidence="3">wild</strain>
    </source>
</reference>
<evidence type="ECO:0000256" key="1">
    <source>
        <dbReference type="SAM" id="MobiDB-lite"/>
    </source>
</evidence>
<feature type="region of interest" description="Disordered" evidence="1">
    <location>
        <begin position="1"/>
        <end position="26"/>
    </location>
</feature>
<keyword evidence="3" id="KW-1185">Reference proteome</keyword>
<evidence type="ECO:0000313" key="2">
    <source>
        <dbReference type="EMBL" id="CAC5418054.1"/>
    </source>
</evidence>
<proteinExistence type="predicted"/>
<accession>A0A6J8EBL1</accession>
<dbReference type="Proteomes" id="UP000507470">
    <property type="component" value="Unassembled WGS sequence"/>
</dbReference>